<dbReference type="Pfam" id="PF01063">
    <property type="entry name" value="Aminotran_4"/>
    <property type="match status" value="1"/>
</dbReference>
<dbReference type="GO" id="GO:0008483">
    <property type="term" value="F:transaminase activity"/>
    <property type="evidence" value="ECO:0007669"/>
    <property type="project" value="UniProtKB-KW"/>
</dbReference>
<dbReference type="InterPro" id="IPR036038">
    <property type="entry name" value="Aminotransferase-like"/>
</dbReference>
<dbReference type="Proteomes" id="UP001209083">
    <property type="component" value="Chromosome"/>
</dbReference>
<evidence type="ECO:0000313" key="1">
    <source>
        <dbReference type="EMBL" id="WGW12482.1"/>
    </source>
</evidence>
<accession>A0ABY8QTX8</accession>
<dbReference type="NCBIfam" id="NF006734">
    <property type="entry name" value="PRK09266.1"/>
    <property type="match status" value="1"/>
</dbReference>
<evidence type="ECO:0000313" key="2">
    <source>
        <dbReference type="Proteomes" id="UP001209083"/>
    </source>
</evidence>
<protein>
    <submittedName>
        <fullName evidence="1">Aminotransferase class IV</fullName>
    </submittedName>
</protein>
<keyword evidence="1" id="KW-0032">Aminotransferase</keyword>
<reference evidence="1 2" key="1">
    <citation type="submission" date="2023-05" db="EMBL/GenBank/DDBJ databases">
        <title>Lithophilousrod everest ZFBP1038 complete genpme.</title>
        <authorList>
            <person name="Tian M."/>
        </authorList>
    </citation>
    <scope>NUCLEOTIDE SEQUENCE [LARGE SCALE GENOMIC DNA]</scope>
    <source>
        <strain evidence="1 2">ZFBP1038</strain>
    </source>
</reference>
<dbReference type="InterPro" id="IPR043132">
    <property type="entry name" value="BCAT-like_C"/>
</dbReference>
<name>A0ABY8QTX8_9MICO</name>
<dbReference type="RefSeq" id="WP_349639282.1">
    <property type="nucleotide sequence ID" value="NZ_CP090958.1"/>
</dbReference>
<dbReference type="EMBL" id="CP090958">
    <property type="protein sequence ID" value="WGW12482.1"/>
    <property type="molecule type" value="Genomic_DNA"/>
</dbReference>
<dbReference type="SUPFAM" id="SSF56752">
    <property type="entry name" value="D-aminoacid aminotransferase-like PLP-dependent enzymes"/>
    <property type="match status" value="1"/>
</dbReference>
<keyword evidence="2" id="KW-1185">Reference proteome</keyword>
<keyword evidence="1" id="KW-0808">Transferase</keyword>
<organism evidence="1 2">
    <name type="scientific">Saxibacter everestensis</name>
    <dbReference type="NCBI Taxonomy" id="2909229"/>
    <lineage>
        <taxon>Bacteria</taxon>
        <taxon>Bacillati</taxon>
        <taxon>Actinomycetota</taxon>
        <taxon>Actinomycetes</taxon>
        <taxon>Micrococcales</taxon>
        <taxon>Brevibacteriaceae</taxon>
        <taxon>Saxibacter</taxon>
    </lineage>
</organism>
<proteinExistence type="predicted"/>
<dbReference type="InterPro" id="IPR001544">
    <property type="entry name" value="Aminotrans_IV"/>
</dbReference>
<sequence>MALSITHLNGSPATVSNLAPLAFAGYAHFTAMQMRNHSVRGMDLHVERLRNASDELFGRHLSDDQITEFLRIAVDDAGAADASLTCFITSHPGEFAPADDAPELDVLVKVTDPAQPPVGPLSLDVVRHERHLPQVKHVGEVGKTLFLRRANARGFDDAAFEDRVGRLSEATIWNLAFWDGESVIWPEADYLPGVTMQILARRLQSMAVRQQIREIRPTDMNDQFSAVVMNSWTPGIPVSRIGDKSMAQDATLSRLLDEAYTGEAQTRL</sequence>
<dbReference type="Gene3D" id="3.20.10.10">
    <property type="entry name" value="D-amino Acid Aminotransferase, subunit A, domain 2"/>
    <property type="match status" value="1"/>
</dbReference>
<gene>
    <name evidence="1" type="ORF">LWF01_01560</name>
</gene>